<keyword evidence="9" id="KW-1185">Reference proteome</keyword>
<dbReference type="InterPro" id="IPR050463">
    <property type="entry name" value="Gfo/Idh/MocA_oxidrdct_glycsds"/>
</dbReference>
<reference evidence="8 9" key="1">
    <citation type="submission" date="2024-04" db="EMBL/GenBank/DDBJ databases">
        <title>Defined microbial consortia suppress multidrug-resistant proinflammatory Enterobacteriaceae via ecological control.</title>
        <authorList>
            <person name="Furuichi M."/>
            <person name="Kawaguchi T."/>
            <person name="Pust M."/>
            <person name="Yasuma K."/>
            <person name="Plichta D."/>
            <person name="Hasegawa N."/>
            <person name="Ohya T."/>
            <person name="Bhattarai S."/>
            <person name="Sasajima S."/>
            <person name="Aoto Y."/>
            <person name="Tuganbaev T."/>
            <person name="Yaginuma M."/>
            <person name="Ueda M."/>
            <person name="Okahashi N."/>
            <person name="Amafuji K."/>
            <person name="Kiridooshi Y."/>
            <person name="Sugita K."/>
            <person name="Strazar M."/>
            <person name="Skelly A."/>
            <person name="Suda W."/>
            <person name="Hattori M."/>
            <person name="Nakamoto N."/>
            <person name="Caballero S."/>
            <person name="Norman J."/>
            <person name="Olle B."/>
            <person name="Tanoue T."/>
            <person name="Arita M."/>
            <person name="Bucci V."/>
            <person name="Atarashi K."/>
            <person name="Xavier R."/>
            <person name="Honda K."/>
        </authorList>
    </citation>
    <scope>NUCLEOTIDE SEQUENCE [LARGE SCALE GENOMIC DNA]</scope>
    <source>
        <strain evidence="9">k34-0107-D12</strain>
    </source>
</reference>
<evidence type="ECO:0000256" key="4">
    <source>
        <dbReference type="ARBA" id="ARBA00023027"/>
    </source>
</evidence>
<name>A0ABQ0BQ91_9FIRM</name>
<sequence>MEKLRVGIIGLGCRGYSLMRDVILRMQDVEVTAVCDEYKDRVQAASKLAEEAGGKPPLAAVDVQEVLDSPLVDAVVIASAWESHIPIAVRAMHAGKAVGMEVGGAYSVKQCWDLVDAWEATKVPFMLLENCCYGRREMMAMNMVKKGIFGKIIHCKGGYLHDLREEIAGGKENRHYRLRNYIHRNAENYPTHELGPIAQILNINRGNRMLTLTSTVSKAEGLREYLSDSTSAFAQGDVVNTIIKCAGGETILLTLNTTLPRFYSRDFTVWGTKGMYEEATDSVFLDKIDAAYDFKWKEKWGNAAEYEKDYEHPTWKKFLAEGIKGSHDGMDWLEFEAFFDSVRNHRPCPIDVYDAAAWMSVTALAEESIALGGHPVAIPDFTNGKWILAGENREYA</sequence>
<keyword evidence="4" id="KW-0520">NAD</keyword>
<evidence type="ECO:0000259" key="7">
    <source>
        <dbReference type="Pfam" id="PF21252"/>
    </source>
</evidence>
<accession>A0ABQ0BQ91</accession>
<organism evidence="8 9">
    <name type="scientific">Blautia parvula</name>
    <dbReference type="NCBI Taxonomy" id="2877527"/>
    <lineage>
        <taxon>Bacteria</taxon>
        <taxon>Bacillati</taxon>
        <taxon>Bacillota</taxon>
        <taxon>Clostridia</taxon>
        <taxon>Lachnospirales</taxon>
        <taxon>Lachnospiraceae</taxon>
        <taxon>Blautia</taxon>
    </lineage>
</organism>
<feature type="domain" description="Gfo/Idh/MocA-like oxidoreductase N-terminal" evidence="6">
    <location>
        <begin position="4"/>
        <end position="126"/>
    </location>
</feature>
<dbReference type="Gene3D" id="3.30.360.10">
    <property type="entry name" value="Dihydrodipicolinate Reductase, domain 2"/>
    <property type="match status" value="1"/>
</dbReference>
<evidence type="ECO:0000313" key="9">
    <source>
        <dbReference type="Proteomes" id="UP001600941"/>
    </source>
</evidence>
<dbReference type="EMBL" id="BAABZQ010000001">
    <property type="protein sequence ID" value="GAA6498701.1"/>
    <property type="molecule type" value="Genomic_DNA"/>
</dbReference>
<dbReference type="PANTHER" id="PTHR43818:SF1">
    <property type="entry name" value="GLYCOSYL HYDROLASE FAMILY 109 PROTEIN"/>
    <property type="match status" value="1"/>
</dbReference>
<dbReference type="Gene3D" id="3.40.50.720">
    <property type="entry name" value="NAD(P)-binding Rossmann-like Domain"/>
    <property type="match status" value="1"/>
</dbReference>
<evidence type="ECO:0000313" key="8">
    <source>
        <dbReference type="EMBL" id="GAA6498701.1"/>
    </source>
</evidence>
<dbReference type="InterPro" id="IPR036291">
    <property type="entry name" value="NAD(P)-bd_dom_sf"/>
</dbReference>
<comment type="caution">
    <text evidence="8">The sequence shown here is derived from an EMBL/GenBank/DDBJ whole genome shotgun (WGS) entry which is preliminary data.</text>
</comment>
<keyword evidence="5" id="KW-0326">Glycosidase</keyword>
<evidence type="ECO:0000256" key="3">
    <source>
        <dbReference type="ARBA" id="ARBA00022801"/>
    </source>
</evidence>
<comment type="similarity">
    <text evidence="2">Belongs to the Gfo/Idh/MocA family. Glycosyl hydrolase 109 subfamily.</text>
</comment>
<proteinExistence type="inferred from homology"/>
<comment type="cofactor">
    <cofactor evidence="1">
        <name>NAD(+)</name>
        <dbReference type="ChEBI" id="CHEBI:57540"/>
    </cofactor>
</comment>
<dbReference type="InterPro" id="IPR000683">
    <property type="entry name" value="Gfo/Idh/MocA-like_OxRdtase_N"/>
</dbReference>
<dbReference type="SUPFAM" id="SSF51735">
    <property type="entry name" value="NAD(P)-binding Rossmann-fold domains"/>
    <property type="match status" value="1"/>
</dbReference>
<evidence type="ECO:0000256" key="2">
    <source>
        <dbReference type="ARBA" id="ARBA00009329"/>
    </source>
</evidence>
<dbReference type="Proteomes" id="UP001600941">
    <property type="component" value="Unassembled WGS sequence"/>
</dbReference>
<dbReference type="Pfam" id="PF21252">
    <property type="entry name" value="Glyco_hydro_109_C"/>
    <property type="match status" value="1"/>
</dbReference>
<evidence type="ECO:0000256" key="1">
    <source>
        <dbReference type="ARBA" id="ARBA00001911"/>
    </source>
</evidence>
<dbReference type="InterPro" id="IPR049303">
    <property type="entry name" value="Glyco_hydro_109_C"/>
</dbReference>
<dbReference type="RefSeq" id="WP_227211643.1">
    <property type="nucleotide sequence ID" value="NZ_BAABZQ010000001.1"/>
</dbReference>
<evidence type="ECO:0000256" key="5">
    <source>
        <dbReference type="ARBA" id="ARBA00023295"/>
    </source>
</evidence>
<dbReference type="Pfam" id="PF01408">
    <property type="entry name" value="GFO_IDH_MocA"/>
    <property type="match status" value="1"/>
</dbReference>
<feature type="domain" description="Glycosyl hydrolase 109 C-terminal" evidence="7">
    <location>
        <begin position="138"/>
        <end position="292"/>
    </location>
</feature>
<dbReference type="PANTHER" id="PTHR43818">
    <property type="entry name" value="BCDNA.GH03377"/>
    <property type="match status" value="1"/>
</dbReference>
<gene>
    <name evidence="8" type="ORF">K340107D12_15170</name>
</gene>
<keyword evidence="3" id="KW-0378">Hydrolase</keyword>
<evidence type="ECO:0000259" key="6">
    <source>
        <dbReference type="Pfam" id="PF01408"/>
    </source>
</evidence>
<protein>
    <submittedName>
        <fullName evidence="8">Gfo/Idh/MocA family oxidoreductase</fullName>
    </submittedName>
</protein>